<dbReference type="PANTHER" id="PTHR34631:SF3">
    <property type="entry name" value="ISSOD12 TRANSPOSASE TNPA_ISSOD12"/>
    <property type="match status" value="1"/>
</dbReference>
<geneLocation type="plasmid" evidence="2">
    <name>unnamed2</name>
</geneLocation>
<dbReference type="InterPro" id="IPR053520">
    <property type="entry name" value="Transposase_Tn903"/>
</dbReference>
<gene>
    <name evidence="2" type="ORF">BB934_38915</name>
</gene>
<dbReference type="RefSeq" id="WP_099515135.1">
    <property type="nucleotide sequence ID" value="NZ_CP016619.1"/>
</dbReference>
<evidence type="ECO:0000259" key="1">
    <source>
        <dbReference type="Pfam" id="PF13737"/>
    </source>
</evidence>
<dbReference type="KEGG" id="moc:BB934_38915"/>
<sequence>MPFKSNAARRHHIPKQRHRVTNWAAYDAALRQRGCLTVWFTEEAIAAWRAAPRTTRGGQPHYSGLAIRTALTLRAVFRLALRQTEGLIGSILRLLGLDLAVPDHSTLSRRAETLEVPQPRPTSKGPIHLLIDSTGLRLCGPGEWLIEKPGTRRRRSWRKLHIGIDAETGQILASELTTSDVDDGSQVEPLLDQIAGPLASFTGDGAYDQAGVYGTVGKHYPDAEVIVPPRSTAVLSENGESDPTQRDRHLQSIAEHGHIGWQKASGYTRRALVESAIGRLKRVIGDALRSRTDRRRTTEVAIAIQALNRMLELGRPKSVRIA</sequence>
<dbReference type="EMBL" id="CP016619">
    <property type="protein sequence ID" value="ANY84210.1"/>
    <property type="molecule type" value="Genomic_DNA"/>
</dbReference>
<dbReference type="PANTHER" id="PTHR34631">
    <property type="match status" value="1"/>
</dbReference>
<name>A0A1B2EW89_9HYPH</name>
<proteinExistence type="predicted"/>
<dbReference type="InterPro" id="IPR025668">
    <property type="entry name" value="Tnp_DDE_dom"/>
</dbReference>
<dbReference type="Pfam" id="PF13737">
    <property type="entry name" value="DDE_Tnp_1_5"/>
    <property type="match status" value="1"/>
</dbReference>
<protein>
    <submittedName>
        <fullName evidence="2">Transposase</fullName>
    </submittedName>
</protein>
<dbReference type="NCBIfam" id="NF033579">
    <property type="entry name" value="transpos_IS5_2"/>
    <property type="match status" value="1"/>
</dbReference>
<dbReference type="OrthoDB" id="8451553at2"/>
<evidence type="ECO:0000313" key="2">
    <source>
        <dbReference type="EMBL" id="ANY84210.1"/>
    </source>
</evidence>
<organism evidence="2">
    <name type="scientific">Microvirga ossetica</name>
    <dbReference type="NCBI Taxonomy" id="1882682"/>
    <lineage>
        <taxon>Bacteria</taxon>
        <taxon>Pseudomonadati</taxon>
        <taxon>Pseudomonadota</taxon>
        <taxon>Alphaproteobacteria</taxon>
        <taxon>Hyphomicrobiales</taxon>
        <taxon>Methylobacteriaceae</taxon>
        <taxon>Microvirga</taxon>
    </lineage>
</organism>
<keyword evidence="2" id="KW-0614">Plasmid</keyword>
<feature type="domain" description="Transposase DDE" evidence="1">
    <location>
        <begin position="32"/>
        <end position="140"/>
    </location>
</feature>
<dbReference type="AlphaFoldDB" id="A0A1B2EW89"/>
<accession>A0A1B2EW89</accession>
<dbReference type="InterPro" id="IPR053172">
    <property type="entry name" value="Tn903_transposase"/>
</dbReference>
<reference evidence="2" key="1">
    <citation type="submission" date="2016-07" db="EMBL/GenBank/DDBJ databases">
        <title>Microvirga ossetica sp. nov. a new species of rhizobia isolated from root nodules of the legume species Vicia alpestris Steven originated from North Ossetia region in the Caucasus.</title>
        <authorList>
            <person name="Safronova V.I."/>
            <person name="Kuznetsova I.G."/>
            <person name="Sazanova A.L."/>
            <person name="Belimov A."/>
            <person name="Andronov E."/>
            <person name="Osledkin Y.S."/>
            <person name="Onishchuk O.P."/>
            <person name="Kurchak O.N."/>
            <person name="Shaposhnikov A.I."/>
            <person name="Willems A."/>
            <person name="Tikhonovich I.A."/>
        </authorList>
    </citation>
    <scope>NUCLEOTIDE SEQUENCE [LARGE SCALE GENOMIC DNA]</scope>
    <source>
        <strain evidence="2">V5/3M</strain>
        <plasmid evidence="2">unnamed2</plasmid>
    </source>
</reference>